<sequence>MEYLNRILGQLHRNGDFNFHPKCRKLNCTHVCFADDLLMFCRADTISIQILHQAFLKFSKASGMKANPSKSAIYLAGVKQEFRTEMIGRLGFSEGTLPFRYLGIPLDSKKISIHQFLPLIERITARITCWSAKLLSYAGRCQLKKSVFFGIQSYWSQVFILPKRVQKAIDTICRTFLWTGSASSSRRALVAWDRICTPLNAGGLNIMNLTIWNKAAIAKLLWDLARKKDCLWVRWVHCYYIKRADIETVNAPKQAAWVVRKIIQCRDVIMENQQLIGSLSDRLKTVCCLGKFQIHKLYIAMLPRFDRVIWRNLLLVANVIPRHKFIVWLAAQHRLPTVDRLAKFGIQIPPMCVFCNKQEETFQHLYFDCCITKSLWSRICCWMGSPRQILDWENELKWICSKARSHAWRNAITAAAFIHVIALVWKARNNMRFQNLAYDEDKTAREIALLIHIRGRHSRSWKIGLQQLNSFP</sequence>
<reference evidence="3" key="1">
    <citation type="submission" date="2025-08" db="UniProtKB">
        <authorList>
            <consortium name="RefSeq"/>
        </authorList>
    </citation>
    <scope>IDENTIFICATION</scope>
</reference>
<dbReference type="Pfam" id="PF00078">
    <property type="entry name" value="RVT_1"/>
    <property type="match status" value="1"/>
</dbReference>
<protein>
    <recommendedName>
        <fullName evidence="4">Reverse transcriptase zinc-binding domain-containing protein</fullName>
    </recommendedName>
</protein>
<gene>
    <name evidence="3" type="primary">LOC107780147</name>
</gene>
<organism evidence="3">
    <name type="scientific">Nicotiana tabacum</name>
    <name type="common">Common tobacco</name>
    <dbReference type="NCBI Taxonomy" id="4097"/>
    <lineage>
        <taxon>Eukaryota</taxon>
        <taxon>Viridiplantae</taxon>
        <taxon>Streptophyta</taxon>
        <taxon>Embryophyta</taxon>
        <taxon>Tracheophyta</taxon>
        <taxon>Spermatophyta</taxon>
        <taxon>Magnoliopsida</taxon>
        <taxon>eudicotyledons</taxon>
        <taxon>Gunneridae</taxon>
        <taxon>Pentapetalae</taxon>
        <taxon>asterids</taxon>
        <taxon>lamiids</taxon>
        <taxon>Solanales</taxon>
        <taxon>Solanaceae</taxon>
        <taxon>Nicotianoideae</taxon>
        <taxon>Nicotianeae</taxon>
        <taxon>Nicotiana</taxon>
    </lineage>
</organism>
<evidence type="ECO:0000259" key="2">
    <source>
        <dbReference type="Pfam" id="PF13966"/>
    </source>
</evidence>
<evidence type="ECO:0000259" key="1">
    <source>
        <dbReference type="Pfam" id="PF00078"/>
    </source>
</evidence>
<dbReference type="PANTHER" id="PTHR33116:SF66">
    <property type="entry name" value="REVERSE TRANSCRIPTASE ZINC-BINDING DOMAIN-CONTAINING PROTEIN"/>
    <property type="match status" value="1"/>
</dbReference>
<dbReference type="Pfam" id="PF13966">
    <property type="entry name" value="zf-RVT"/>
    <property type="match status" value="1"/>
</dbReference>
<dbReference type="InterPro" id="IPR000477">
    <property type="entry name" value="RT_dom"/>
</dbReference>
<dbReference type="PaxDb" id="4097-A0A1S3YV24"/>
<dbReference type="InterPro" id="IPR026960">
    <property type="entry name" value="RVT-Znf"/>
</dbReference>
<dbReference type="OrthoDB" id="1305699at2759"/>
<dbReference type="STRING" id="4097.A0A1S3YV24"/>
<dbReference type="OMA" id="FRTEMIG"/>
<accession>A0A1S3YV24</accession>
<feature type="domain" description="Reverse transcriptase" evidence="1">
    <location>
        <begin position="19"/>
        <end position="105"/>
    </location>
</feature>
<evidence type="ECO:0000313" key="3">
    <source>
        <dbReference type="RefSeq" id="XP_016456151.1"/>
    </source>
</evidence>
<dbReference type="PANTHER" id="PTHR33116">
    <property type="entry name" value="REVERSE TRANSCRIPTASE ZINC-BINDING DOMAIN-CONTAINING PROTEIN-RELATED-RELATED"/>
    <property type="match status" value="1"/>
</dbReference>
<evidence type="ECO:0008006" key="4">
    <source>
        <dbReference type="Google" id="ProtNLM"/>
    </source>
</evidence>
<dbReference type="AlphaFoldDB" id="A0A1S3YV24"/>
<name>A0A1S3YV24_TOBAC</name>
<feature type="domain" description="Reverse transcriptase zinc-binding" evidence="2">
    <location>
        <begin position="292"/>
        <end position="376"/>
    </location>
</feature>
<dbReference type="KEGG" id="nta:107780147"/>
<proteinExistence type="predicted"/>
<dbReference type="RefSeq" id="XP_016456151.1">
    <property type="nucleotide sequence ID" value="XM_016600665.1"/>
</dbReference>